<feature type="compositionally biased region" description="Basic residues" evidence="3">
    <location>
        <begin position="109"/>
        <end position="118"/>
    </location>
</feature>
<protein>
    <recommendedName>
        <fullName evidence="6">GCF C-terminal domain-containing protein</fullName>
    </recommendedName>
</protein>
<dbReference type="InterPro" id="IPR012890">
    <property type="entry name" value="GCFC2-like"/>
</dbReference>
<feature type="region of interest" description="Disordered" evidence="3">
    <location>
        <begin position="1"/>
        <end position="21"/>
    </location>
</feature>
<proteinExistence type="predicted"/>
<feature type="compositionally biased region" description="Basic and acidic residues" evidence="3">
    <location>
        <begin position="119"/>
        <end position="130"/>
    </location>
</feature>
<name>A0AAD5TEW0_9FUNG</name>
<dbReference type="GO" id="GO:0003677">
    <property type="term" value="F:DNA binding"/>
    <property type="evidence" value="ECO:0007669"/>
    <property type="project" value="InterPro"/>
</dbReference>
<dbReference type="Proteomes" id="UP001212152">
    <property type="component" value="Unassembled WGS sequence"/>
</dbReference>
<gene>
    <name evidence="4" type="ORF">HDU87_008799</name>
</gene>
<dbReference type="Pfam" id="PF15458">
    <property type="entry name" value="NTR2"/>
    <property type="match status" value="1"/>
</dbReference>
<feature type="region of interest" description="Disordered" evidence="3">
    <location>
        <begin position="197"/>
        <end position="222"/>
    </location>
</feature>
<dbReference type="GO" id="GO:0071008">
    <property type="term" value="C:U2-type post-mRNA release spliceosomal complex"/>
    <property type="evidence" value="ECO:0007669"/>
    <property type="project" value="InterPro"/>
</dbReference>
<feature type="region of interest" description="Disordered" evidence="3">
    <location>
        <begin position="662"/>
        <end position="685"/>
    </location>
</feature>
<feature type="compositionally biased region" description="Polar residues" evidence="3">
    <location>
        <begin position="161"/>
        <end position="174"/>
    </location>
</feature>
<feature type="compositionally biased region" description="Basic residues" evidence="3">
    <location>
        <begin position="77"/>
        <end position="86"/>
    </location>
</feature>
<evidence type="ECO:0000256" key="2">
    <source>
        <dbReference type="ARBA" id="ARBA00023242"/>
    </source>
</evidence>
<keyword evidence="5" id="KW-1185">Reference proteome</keyword>
<dbReference type="GO" id="GO:0000390">
    <property type="term" value="P:spliceosomal complex disassembly"/>
    <property type="evidence" value="ECO:0007669"/>
    <property type="project" value="InterPro"/>
</dbReference>
<accession>A0AAD5TEW0</accession>
<dbReference type="InterPro" id="IPR028211">
    <property type="entry name" value="Ntr2"/>
</dbReference>
<evidence type="ECO:0000256" key="1">
    <source>
        <dbReference type="ARBA" id="ARBA00004123"/>
    </source>
</evidence>
<dbReference type="EMBL" id="JADGJQ010000097">
    <property type="protein sequence ID" value="KAJ3170405.1"/>
    <property type="molecule type" value="Genomic_DNA"/>
</dbReference>
<evidence type="ECO:0000313" key="4">
    <source>
        <dbReference type="EMBL" id="KAJ3170405.1"/>
    </source>
</evidence>
<comment type="subcellular location">
    <subcellularLocation>
        <location evidence="1">Nucleus</location>
    </subcellularLocation>
</comment>
<dbReference type="PANTHER" id="PTHR12214:SF0">
    <property type="entry name" value="LD29489P"/>
    <property type="match status" value="1"/>
</dbReference>
<sequence length="827" mass="90592">MNFSSARRPKAKQARRRIDIKDDDEDQDVIIINDDSDIARAAIDLGVDNATAPPAVTPAPQNSQPVEEIAVVFKKKLKSSKSKSKPKPVLSFGEEEHEEDGPFTVHKTAASKRMAKSKLNRDLVPDRETAASDAAATTMYSAESLRSLRESQRTAPPRALHQQQQSKMTATEDVFSSSAGGLDFANGGIPDPAAIHAAKKAREQKRAAGVSGVPEGDENDSGFISLEVTKQSGGREVGQVLKNASRLVHEDDEEGEGEESFADYKRDRLAFGSAAVKEEEARRLKEFAGNLVQAQNEIHVEEEVGLWEREQMQKAKKHAPINKAVEPKAKGPKATKIPNAVPILPLADVISRLASTLTELQISHRARDEQLAHVRAELARSTAASTALADDLRRSGERHDFFHELRTYVGDLAEFLDVKFVELEEIEAECRAVAAARLRTATEQRRVALDHWFGTFMEWSPPPSTAMEVDDSIPLMTEADMADTTARAHSRLAHMFHDAGAEFRSLRMIRQRFDTWGAKFPKDYADAFGSLSIPGIFELFVRHEMAAWEPANSPIRFDASEWHAVLAADGTEESLEVLKRVVKKVVAPSLARRAAVYDPFSLAQTRNMTAAVTQCLDYLDSGSDAFKALAAAYQARLSTTTTALVERYGFYTTRPRRAFAAVLPPSVPPPQAGPNGADEGEQNEQEKARDHWFWTIFALLDAAGRWAPRLGRELSARIIGDDLLNRALVPVVRMGGARGGEVVKFEKIVQALPASWLRTAPAKAAEDGIMMVPDAQPPPQLLSSSPPAFLGMLTTALSQYRTAVAAANWDPALAARLATLAQRLAGK</sequence>
<reference evidence="4" key="1">
    <citation type="submission" date="2020-05" db="EMBL/GenBank/DDBJ databases">
        <title>Phylogenomic resolution of chytrid fungi.</title>
        <authorList>
            <person name="Stajich J.E."/>
            <person name="Amses K."/>
            <person name="Simmons R."/>
            <person name="Seto K."/>
            <person name="Myers J."/>
            <person name="Bonds A."/>
            <person name="Quandt C.A."/>
            <person name="Barry K."/>
            <person name="Liu P."/>
            <person name="Grigoriev I."/>
            <person name="Longcore J.E."/>
            <person name="James T.Y."/>
        </authorList>
    </citation>
    <scope>NUCLEOTIDE SEQUENCE</scope>
    <source>
        <strain evidence="4">JEL0379</strain>
    </source>
</reference>
<evidence type="ECO:0000313" key="5">
    <source>
        <dbReference type="Proteomes" id="UP001212152"/>
    </source>
</evidence>
<evidence type="ECO:0000256" key="3">
    <source>
        <dbReference type="SAM" id="MobiDB-lite"/>
    </source>
</evidence>
<comment type="caution">
    <text evidence="4">The sequence shown here is derived from an EMBL/GenBank/DDBJ whole genome shotgun (WGS) entry which is preliminary data.</text>
</comment>
<keyword evidence="2" id="KW-0539">Nucleus</keyword>
<feature type="region of interest" description="Disordered" evidence="3">
    <location>
        <begin position="77"/>
        <end position="174"/>
    </location>
</feature>
<dbReference type="AlphaFoldDB" id="A0AAD5TEW0"/>
<organism evidence="4 5">
    <name type="scientific">Geranomyces variabilis</name>
    <dbReference type="NCBI Taxonomy" id="109894"/>
    <lineage>
        <taxon>Eukaryota</taxon>
        <taxon>Fungi</taxon>
        <taxon>Fungi incertae sedis</taxon>
        <taxon>Chytridiomycota</taxon>
        <taxon>Chytridiomycota incertae sedis</taxon>
        <taxon>Chytridiomycetes</taxon>
        <taxon>Spizellomycetales</taxon>
        <taxon>Powellomycetaceae</taxon>
        <taxon>Geranomyces</taxon>
    </lineage>
</organism>
<evidence type="ECO:0008006" key="6">
    <source>
        <dbReference type="Google" id="ProtNLM"/>
    </source>
</evidence>
<dbReference type="PANTHER" id="PTHR12214">
    <property type="entry name" value="GC-RICH SEQUENCE DNA-BINDING FACTOR"/>
    <property type="match status" value="1"/>
</dbReference>